<comment type="catalytic activity">
    <reaction evidence="12">
        <text>CoA + H2O = (R)-4'-phosphopantetheine + adenosine 3',5'-bisphosphate + 2 H(+)</text>
        <dbReference type="Rhea" id="RHEA:64988"/>
        <dbReference type="ChEBI" id="CHEBI:15377"/>
        <dbReference type="ChEBI" id="CHEBI:15378"/>
        <dbReference type="ChEBI" id="CHEBI:57287"/>
        <dbReference type="ChEBI" id="CHEBI:58343"/>
        <dbReference type="ChEBI" id="CHEBI:61723"/>
        <dbReference type="EC" id="3.6.1.77"/>
    </reaction>
    <physiologicalReaction direction="left-to-right" evidence="12">
        <dbReference type="Rhea" id="RHEA:64989"/>
    </physiologicalReaction>
</comment>
<evidence type="ECO:0000256" key="23">
    <source>
        <dbReference type="ARBA" id="ARBA00049284"/>
    </source>
</evidence>
<comment type="catalytic activity">
    <reaction evidence="21">
        <text>a 5'-end CoA-ribonucleoside in mRNA + H2O = a 5'-end phospho-adenosine-phospho-ribonucleoside in mRNA + (R)-4'-phosphopantetheine + 2 H(+)</text>
        <dbReference type="Rhea" id="RHEA:67592"/>
        <dbReference type="Rhea" id="RHEA-COMP:15719"/>
        <dbReference type="Rhea" id="RHEA-COMP:17276"/>
        <dbReference type="ChEBI" id="CHEBI:15377"/>
        <dbReference type="ChEBI" id="CHEBI:15378"/>
        <dbReference type="ChEBI" id="CHEBI:61723"/>
        <dbReference type="ChEBI" id="CHEBI:144051"/>
        <dbReference type="ChEBI" id="CHEBI:172371"/>
    </reaction>
    <physiologicalReaction direction="left-to-right" evidence="21">
        <dbReference type="Rhea" id="RHEA:67593"/>
    </physiologicalReaction>
</comment>
<evidence type="ECO:0000313" key="32">
    <source>
        <dbReference type="Proteomes" id="UP001142489"/>
    </source>
</evidence>
<organism evidence="31 32">
    <name type="scientific">Phrynocephalus forsythii</name>
    <dbReference type="NCBI Taxonomy" id="171643"/>
    <lineage>
        <taxon>Eukaryota</taxon>
        <taxon>Metazoa</taxon>
        <taxon>Chordata</taxon>
        <taxon>Craniata</taxon>
        <taxon>Vertebrata</taxon>
        <taxon>Euteleostomi</taxon>
        <taxon>Lepidosauria</taxon>
        <taxon>Squamata</taxon>
        <taxon>Bifurcata</taxon>
        <taxon>Unidentata</taxon>
        <taxon>Episquamata</taxon>
        <taxon>Toxicofera</taxon>
        <taxon>Iguania</taxon>
        <taxon>Acrodonta</taxon>
        <taxon>Agamidae</taxon>
        <taxon>Agaminae</taxon>
        <taxon>Phrynocephalus</taxon>
    </lineage>
</organism>
<dbReference type="GO" id="GO:0003723">
    <property type="term" value="F:RNA binding"/>
    <property type="evidence" value="ECO:0007669"/>
    <property type="project" value="UniProtKB-KW"/>
</dbReference>
<evidence type="ECO:0000256" key="14">
    <source>
        <dbReference type="ARBA" id="ARBA00047289"/>
    </source>
</evidence>
<comment type="catalytic activity">
    <reaction evidence="14">
        <text>octanoyl-CoA + H2O = S-octanoyl-4'-phosphopantetheine + adenosine 3',5'-bisphosphate + 2 H(+)</text>
        <dbReference type="Rhea" id="RHEA:50016"/>
        <dbReference type="ChEBI" id="CHEBI:15377"/>
        <dbReference type="ChEBI" id="CHEBI:15378"/>
        <dbReference type="ChEBI" id="CHEBI:57386"/>
        <dbReference type="ChEBI" id="CHEBI:58343"/>
        <dbReference type="ChEBI" id="CHEBI:132013"/>
    </reaction>
    <physiologicalReaction direction="left-to-right" evidence="14">
        <dbReference type="Rhea" id="RHEA:50017"/>
    </physiologicalReaction>
</comment>
<evidence type="ECO:0000256" key="16">
    <source>
        <dbReference type="ARBA" id="ARBA00047403"/>
    </source>
</evidence>
<evidence type="ECO:0000256" key="1">
    <source>
        <dbReference type="ARBA" id="ARBA00001936"/>
    </source>
</evidence>
<feature type="domain" description="Nudix hydrolase" evidence="30">
    <location>
        <begin position="58"/>
        <end position="190"/>
    </location>
</feature>
<evidence type="ECO:0000256" key="3">
    <source>
        <dbReference type="ARBA" id="ARBA00004275"/>
    </source>
</evidence>
<evidence type="ECO:0000256" key="8">
    <source>
        <dbReference type="ARBA" id="ARBA00022842"/>
    </source>
</evidence>
<sequence length="259" mass="29297">MEEAGRSCWEGALPSSVPLLLKMAAEVPGESRRLTVKEKTKLQLMKFDVGDKFSHIPLPKASVLIPLMLKEGRLCALFTVRSMKLRRSPGEVCFPGDRSEPADEDEIATALREAKEEIGLFPEQAEVICRLVPLIDRTNSLVTPVAAFIDDTFQAHPNPEEVSDVFWVPLEYFISPLKYHATTVQNRGFANAIHSFDYDDPEHQTTFTIWGLTAHFAIYVALAVFGEKPTYKVEFDLDNLKSSAENNFMEYWNIKRSKL</sequence>
<evidence type="ECO:0000256" key="21">
    <source>
        <dbReference type="ARBA" id="ARBA00048667"/>
    </source>
</evidence>
<comment type="catalytic activity">
    <reaction evidence="17">
        <text>hexanoyl-CoA + H2O = hexanoyl-4'-phosphopantetheine + adenosine 3',5'-bisphosphate + 2 H(+)</text>
        <dbReference type="Rhea" id="RHEA:49980"/>
        <dbReference type="ChEBI" id="CHEBI:15377"/>
        <dbReference type="ChEBI" id="CHEBI:15378"/>
        <dbReference type="ChEBI" id="CHEBI:58343"/>
        <dbReference type="ChEBI" id="CHEBI:62620"/>
        <dbReference type="ChEBI" id="CHEBI:132012"/>
    </reaction>
    <physiologicalReaction direction="left-to-right" evidence="17">
        <dbReference type="Rhea" id="RHEA:49981"/>
    </physiologicalReaction>
</comment>
<comment type="subcellular location">
    <subcellularLocation>
        <location evidence="3">Peroxisome</location>
    </subcellularLocation>
</comment>
<dbReference type="GO" id="GO:0005782">
    <property type="term" value="C:peroxisomal matrix"/>
    <property type="evidence" value="ECO:0007669"/>
    <property type="project" value="UniProtKB-ARBA"/>
</dbReference>
<dbReference type="EC" id="3.6.1.77" evidence="13"/>
<comment type="catalytic activity">
    <reaction evidence="26">
        <text>acetyl-CoA + H2O = S-acetyl-4'-phosphopantetheine + adenosine 3',5'-bisphosphate + 2 H(+)</text>
        <dbReference type="Rhea" id="RHEA:64992"/>
        <dbReference type="ChEBI" id="CHEBI:15377"/>
        <dbReference type="ChEBI" id="CHEBI:15378"/>
        <dbReference type="ChEBI" id="CHEBI:57288"/>
        <dbReference type="ChEBI" id="CHEBI:58343"/>
        <dbReference type="ChEBI" id="CHEBI:156266"/>
    </reaction>
    <physiologicalReaction direction="left-to-right" evidence="26">
        <dbReference type="Rhea" id="RHEA:64993"/>
    </physiologicalReaction>
</comment>
<accession>A0A9Q0XEL2</accession>
<comment type="catalytic activity">
    <reaction evidence="20">
        <text>succinyl-CoA + H2O = succinyl-4'-phosphopantetheine + adenosine 3',5'-bisphosphate + 2 H(+)</text>
        <dbReference type="Rhea" id="RHEA:67472"/>
        <dbReference type="ChEBI" id="CHEBI:15377"/>
        <dbReference type="ChEBI" id="CHEBI:15378"/>
        <dbReference type="ChEBI" id="CHEBI:57292"/>
        <dbReference type="ChEBI" id="CHEBI:58343"/>
        <dbReference type="ChEBI" id="CHEBI:172364"/>
    </reaction>
    <physiologicalReaction direction="left-to-right" evidence="20">
        <dbReference type="Rhea" id="RHEA:67473"/>
    </physiologicalReaction>
</comment>
<dbReference type="Pfam" id="PF00293">
    <property type="entry name" value="NUDIX"/>
    <property type="match status" value="1"/>
</dbReference>
<comment type="cofactor">
    <cofactor evidence="1">
        <name>Mn(2+)</name>
        <dbReference type="ChEBI" id="CHEBI:29035"/>
    </cofactor>
</comment>
<dbReference type="PANTHER" id="PTHR12992:SF24">
    <property type="entry name" value="PEROXISOMAL COENZYME A DIPHOSPHATASE NUDT7"/>
    <property type="match status" value="1"/>
</dbReference>
<evidence type="ECO:0000259" key="30">
    <source>
        <dbReference type="PROSITE" id="PS51462"/>
    </source>
</evidence>
<dbReference type="EMBL" id="JAPFRF010000013">
    <property type="protein sequence ID" value="KAJ7311986.1"/>
    <property type="molecule type" value="Genomic_DNA"/>
</dbReference>
<evidence type="ECO:0000256" key="24">
    <source>
        <dbReference type="ARBA" id="ARBA00050371"/>
    </source>
</evidence>
<dbReference type="InterPro" id="IPR015797">
    <property type="entry name" value="NUDIX_hydrolase-like_dom_sf"/>
</dbReference>
<keyword evidence="9" id="KW-0694">RNA-binding</keyword>
<dbReference type="Proteomes" id="UP001142489">
    <property type="component" value="Unassembled WGS sequence"/>
</dbReference>
<keyword evidence="32" id="KW-1185">Reference proteome</keyword>
<reference evidence="31" key="1">
    <citation type="journal article" date="2023" name="DNA Res.">
        <title>Chromosome-level genome assembly of Phrynocephalus forsythii using third-generation DNA sequencing and Hi-C analysis.</title>
        <authorList>
            <person name="Qi Y."/>
            <person name="Zhao W."/>
            <person name="Zhao Y."/>
            <person name="Niu C."/>
            <person name="Cao S."/>
            <person name="Zhang Y."/>
        </authorList>
    </citation>
    <scope>NUCLEOTIDE SEQUENCE</scope>
    <source>
        <tissue evidence="31">Muscle</tissue>
    </source>
</reference>
<comment type="cofactor">
    <cofactor evidence="2">
        <name>Mg(2+)</name>
        <dbReference type="ChEBI" id="CHEBI:18420"/>
    </cofactor>
</comment>
<comment type="similarity">
    <text evidence="4">Belongs to the Nudix hydrolase family. PCD1 subfamily.</text>
</comment>
<evidence type="ECO:0000256" key="17">
    <source>
        <dbReference type="ARBA" id="ARBA00047466"/>
    </source>
</evidence>
<keyword evidence="6" id="KW-0479">Metal-binding</keyword>
<evidence type="ECO:0000256" key="25">
    <source>
        <dbReference type="ARBA" id="ARBA00051749"/>
    </source>
</evidence>
<comment type="subunit">
    <text evidence="5">Monomer.</text>
</comment>
<comment type="catalytic activity">
    <reaction evidence="25">
        <text>3alpha,7alpha,12alpha-trihydroxy-5beta-cholestan-26-oyl-CoA + H2O = 3alpha,7alpha,12alpha-trihydroxy-5beta-cholestan-26-oyl-4'-phosphopantetheine + adenosine 3',5'-bisphosphate + 2 H(+)</text>
        <dbReference type="Rhea" id="RHEA:50040"/>
        <dbReference type="ChEBI" id="CHEBI:15377"/>
        <dbReference type="ChEBI" id="CHEBI:15378"/>
        <dbReference type="ChEBI" id="CHEBI:58343"/>
        <dbReference type="ChEBI" id="CHEBI:63001"/>
        <dbReference type="ChEBI" id="CHEBI:132021"/>
    </reaction>
    <physiologicalReaction direction="left-to-right" evidence="25">
        <dbReference type="Rhea" id="RHEA:50041"/>
    </physiologicalReaction>
</comment>
<proteinExistence type="inferred from homology"/>
<evidence type="ECO:0000256" key="2">
    <source>
        <dbReference type="ARBA" id="ARBA00001946"/>
    </source>
</evidence>
<dbReference type="CDD" id="cd03426">
    <property type="entry name" value="NUDIX_CoAse_Nudt7"/>
    <property type="match status" value="1"/>
</dbReference>
<dbReference type="GO" id="GO:0046872">
    <property type="term" value="F:metal ion binding"/>
    <property type="evidence" value="ECO:0007669"/>
    <property type="project" value="UniProtKB-KW"/>
</dbReference>
<evidence type="ECO:0000256" key="15">
    <source>
        <dbReference type="ARBA" id="ARBA00047369"/>
    </source>
</evidence>
<keyword evidence="11" id="KW-0464">Manganese</keyword>
<comment type="function">
    <text evidence="27">Fatty acyl-coenzyme A (CoA) diphosphatase that hydrolyzes fatty acyl-CoA to yield acyl-4'-phosphopantetheine and adenosine 3',5'-bisphosphate. Cleaves CoA, CoA esters and oxidized CoA with similar efficiencies. Preferentially hydrolyzes medium-chain acyl-CoAs and bile acid-CoAs. Has no activity toward NDP-sugars, CDP-alcohols, (deoxy)nucleoside 5'-triphosphates, nucleoside 5'-di or monophosphates, diadenosine polyphosphates, NAD, NADH, NADP, NADPH or thymidine-5'-monophospho-p-nitrophenyl ester. May be required to eliminate oxidized CoA from peroxisomes, or regulate CoA and acyl-CoA levels in this organelle in response to metabolic demand. Does not play a role in U8 snoRNA decapping activity. Binds U8 snoRNA. Exhibits decapping activity towards dpCoA-capped RNAs in vitro.</text>
</comment>
<evidence type="ECO:0000256" key="9">
    <source>
        <dbReference type="ARBA" id="ARBA00022884"/>
    </source>
</evidence>
<evidence type="ECO:0000256" key="28">
    <source>
        <dbReference type="ARBA" id="ARBA00072984"/>
    </source>
</evidence>
<comment type="catalytic activity">
    <reaction evidence="22">
        <text>choloyl-CoA + H2O = S-choloyl-4'-phosphopantetheine + adenosine 3',5'-bisphosphate + 2 H(+)</text>
        <dbReference type="Rhea" id="RHEA:50036"/>
        <dbReference type="ChEBI" id="CHEBI:15377"/>
        <dbReference type="ChEBI" id="CHEBI:15378"/>
        <dbReference type="ChEBI" id="CHEBI:57373"/>
        <dbReference type="ChEBI" id="CHEBI:58343"/>
        <dbReference type="ChEBI" id="CHEBI:132020"/>
    </reaction>
    <physiologicalReaction direction="left-to-right" evidence="22">
        <dbReference type="Rhea" id="RHEA:50037"/>
    </physiologicalReaction>
</comment>
<comment type="caution">
    <text evidence="31">The sequence shown here is derived from an EMBL/GenBank/DDBJ whole genome shotgun (WGS) entry which is preliminary data.</text>
</comment>
<comment type="catalytic activity">
    <reaction evidence="16">
        <text>tetradecanoyl-CoA + H2O = tetradecanoyl-4'-phosphopantetheine + adenosine 3',5'-bisphosphate + 2 H(+)</text>
        <dbReference type="Rhea" id="RHEA:50028"/>
        <dbReference type="ChEBI" id="CHEBI:15377"/>
        <dbReference type="ChEBI" id="CHEBI:15378"/>
        <dbReference type="ChEBI" id="CHEBI:57385"/>
        <dbReference type="ChEBI" id="CHEBI:58343"/>
        <dbReference type="ChEBI" id="CHEBI:132017"/>
    </reaction>
    <physiologicalReaction direction="left-to-right" evidence="16">
        <dbReference type="Rhea" id="RHEA:50029"/>
    </physiologicalReaction>
</comment>
<protein>
    <recommendedName>
        <fullName evidence="28">Peroxisomal coenzyme A diphosphatase NUDT7</fullName>
        <ecNumber evidence="13">3.6.1.77</ecNumber>
    </recommendedName>
    <alternativeName>
        <fullName evidence="29">Nucleoside diphosphate-linked moiety X motif 7</fullName>
    </alternativeName>
</protein>
<dbReference type="GO" id="GO:0010945">
    <property type="term" value="F:coenzyme A diphosphatase activity"/>
    <property type="evidence" value="ECO:0007669"/>
    <property type="project" value="UniProtKB-EC"/>
</dbReference>
<evidence type="ECO:0000256" key="7">
    <source>
        <dbReference type="ARBA" id="ARBA00022801"/>
    </source>
</evidence>
<dbReference type="InterPro" id="IPR000086">
    <property type="entry name" value="NUDIX_hydrolase_dom"/>
</dbReference>
<evidence type="ECO:0000313" key="31">
    <source>
        <dbReference type="EMBL" id="KAJ7311986.1"/>
    </source>
</evidence>
<evidence type="ECO:0000256" key="12">
    <source>
        <dbReference type="ARBA" id="ARBA00044908"/>
    </source>
</evidence>
<comment type="catalytic activity">
    <reaction evidence="19">
        <text>dodecanoyl-CoA + H2O = S-dodecanoyl-4'-phosphopantetheine + adenosine 3',5'-bisphosphate + 2 H(+)</text>
        <dbReference type="Rhea" id="RHEA:50024"/>
        <dbReference type="ChEBI" id="CHEBI:15377"/>
        <dbReference type="ChEBI" id="CHEBI:15378"/>
        <dbReference type="ChEBI" id="CHEBI:57375"/>
        <dbReference type="ChEBI" id="CHEBI:58343"/>
        <dbReference type="ChEBI" id="CHEBI:132015"/>
    </reaction>
    <physiologicalReaction direction="left-to-right" evidence="19">
        <dbReference type="Rhea" id="RHEA:50025"/>
    </physiologicalReaction>
</comment>
<dbReference type="GO" id="GO:0015938">
    <property type="term" value="P:coenzyme A catabolic process"/>
    <property type="evidence" value="ECO:0007669"/>
    <property type="project" value="TreeGrafter"/>
</dbReference>
<evidence type="ECO:0000256" key="20">
    <source>
        <dbReference type="ARBA" id="ARBA00048624"/>
    </source>
</evidence>
<evidence type="ECO:0000256" key="19">
    <source>
        <dbReference type="ARBA" id="ARBA00047757"/>
    </source>
</evidence>
<evidence type="ECO:0000256" key="10">
    <source>
        <dbReference type="ARBA" id="ARBA00023140"/>
    </source>
</evidence>
<comment type="catalytic activity">
    <reaction evidence="23">
        <text>butanoyl-CoA + H2O = S-butanoyl-4'-phosphopantetheine + adenosine 3',5'-bisphosphate + 2 H(+)</text>
        <dbReference type="Rhea" id="RHEA:49976"/>
        <dbReference type="ChEBI" id="CHEBI:15377"/>
        <dbReference type="ChEBI" id="CHEBI:15378"/>
        <dbReference type="ChEBI" id="CHEBI:57371"/>
        <dbReference type="ChEBI" id="CHEBI:58343"/>
        <dbReference type="ChEBI" id="CHEBI:132011"/>
    </reaction>
    <physiologicalReaction direction="left-to-right" evidence="23">
        <dbReference type="Rhea" id="RHEA:49977"/>
    </physiologicalReaction>
</comment>
<name>A0A9Q0XEL2_9SAUR</name>
<dbReference type="PROSITE" id="PS51462">
    <property type="entry name" value="NUDIX"/>
    <property type="match status" value="1"/>
</dbReference>
<evidence type="ECO:0000256" key="11">
    <source>
        <dbReference type="ARBA" id="ARBA00023211"/>
    </source>
</evidence>
<evidence type="ECO:0000256" key="4">
    <source>
        <dbReference type="ARBA" id="ARBA00006506"/>
    </source>
</evidence>
<evidence type="ECO:0000256" key="26">
    <source>
        <dbReference type="ARBA" id="ARBA00051856"/>
    </source>
</evidence>
<dbReference type="PANTHER" id="PTHR12992">
    <property type="entry name" value="NUDIX HYDROLASE"/>
    <property type="match status" value="1"/>
</dbReference>
<keyword evidence="7" id="KW-0378">Hydrolase</keyword>
<dbReference type="Gene3D" id="3.90.79.10">
    <property type="entry name" value="Nucleoside Triphosphate Pyrophosphohydrolase"/>
    <property type="match status" value="1"/>
</dbReference>
<comment type="catalytic activity">
    <reaction evidence="18">
        <text>propanoyl-CoA + H2O = propanoyl-4'-phosphopantetheine + adenosine 3',5'-bisphosphate + 2 H(+)</text>
        <dbReference type="Rhea" id="RHEA:67464"/>
        <dbReference type="ChEBI" id="CHEBI:15377"/>
        <dbReference type="ChEBI" id="CHEBI:15378"/>
        <dbReference type="ChEBI" id="CHEBI:57392"/>
        <dbReference type="ChEBI" id="CHEBI:58343"/>
        <dbReference type="ChEBI" id="CHEBI:172362"/>
    </reaction>
    <physiologicalReaction direction="left-to-right" evidence="18">
        <dbReference type="Rhea" id="RHEA:67465"/>
    </physiologicalReaction>
</comment>
<evidence type="ECO:0000256" key="22">
    <source>
        <dbReference type="ARBA" id="ARBA00048961"/>
    </source>
</evidence>
<evidence type="ECO:0000256" key="5">
    <source>
        <dbReference type="ARBA" id="ARBA00011245"/>
    </source>
</evidence>
<keyword evidence="8" id="KW-0460">Magnesium</keyword>
<evidence type="ECO:0000256" key="18">
    <source>
        <dbReference type="ARBA" id="ARBA00047666"/>
    </source>
</evidence>
<evidence type="ECO:0000256" key="13">
    <source>
        <dbReference type="ARBA" id="ARBA00044967"/>
    </source>
</evidence>
<gene>
    <name evidence="31" type="ORF">JRQ81_006312</name>
</gene>
<keyword evidence="10" id="KW-0576">Peroxisome</keyword>
<comment type="catalytic activity">
    <reaction evidence="24">
        <text>decanoyl-CoA + H2O = decanoyl-4'-phosphopantetheine + adenosine 3',5'-bisphosphate + 2 H(+)</text>
        <dbReference type="Rhea" id="RHEA:50020"/>
        <dbReference type="ChEBI" id="CHEBI:15377"/>
        <dbReference type="ChEBI" id="CHEBI:15378"/>
        <dbReference type="ChEBI" id="CHEBI:58343"/>
        <dbReference type="ChEBI" id="CHEBI:61430"/>
        <dbReference type="ChEBI" id="CHEBI:132014"/>
    </reaction>
    <physiologicalReaction direction="left-to-right" evidence="24">
        <dbReference type="Rhea" id="RHEA:50021"/>
    </physiologicalReaction>
</comment>
<evidence type="ECO:0000256" key="6">
    <source>
        <dbReference type="ARBA" id="ARBA00022723"/>
    </source>
</evidence>
<evidence type="ECO:0000256" key="29">
    <source>
        <dbReference type="ARBA" id="ARBA00079598"/>
    </source>
</evidence>
<dbReference type="FunFam" id="3.90.79.10:FF:000049">
    <property type="entry name" value="Peroxisomal coenzyme A diphosphatase NUDT7"/>
    <property type="match status" value="1"/>
</dbReference>
<dbReference type="InterPro" id="IPR045121">
    <property type="entry name" value="CoAse"/>
</dbReference>
<dbReference type="SUPFAM" id="SSF55811">
    <property type="entry name" value="Nudix"/>
    <property type="match status" value="1"/>
</dbReference>
<dbReference type="OrthoDB" id="206213at2759"/>
<evidence type="ECO:0000256" key="27">
    <source>
        <dbReference type="ARBA" id="ARBA00059426"/>
    </source>
</evidence>
<comment type="catalytic activity">
    <reaction evidence="15">
        <text>malonyl-CoA + H2O = malonyl-4'-phosphopantetheine + adenosine 3',5'-bisphosphate + 2 H(+)</text>
        <dbReference type="Rhea" id="RHEA:67468"/>
        <dbReference type="ChEBI" id="CHEBI:15377"/>
        <dbReference type="ChEBI" id="CHEBI:15378"/>
        <dbReference type="ChEBI" id="CHEBI:57384"/>
        <dbReference type="ChEBI" id="CHEBI:58343"/>
        <dbReference type="ChEBI" id="CHEBI:172363"/>
    </reaction>
    <physiologicalReaction direction="left-to-right" evidence="15">
        <dbReference type="Rhea" id="RHEA:67469"/>
    </physiologicalReaction>
</comment>
<dbReference type="AlphaFoldDB" id="A0A9Q0XEL2"/>